<dbReference type="AlphaFoldDB" id="A0A914EAT1"/>
<sequence length="74" mass="8608">MQPEKKLDFINSCRPVKNGPNCWLDGFIHIHDCFHHCVEQTHKNGRNFDFDPADHCPGFLDIDKRELCILGSQK</sequence>
<reference evidence="2" key="1">
    <citation type="submission" date="2022-11" db="UniProtKB">
        <authorList>
            <consortium name="WormBaseParasite"/>
        </authorList>
    </citation>
    <scope>IDENTIFICATION</scope>
</reference>
<evidence type="ECO:0000313" key="1">
    <source>
        <dbReference type="Proteomes" id="UP000887540"/>
    </source>
</evidence>
<dbReference type="Proteomes" id="UP000887540">
    <property type="component" value="Unplaced"/>
</dbReference>
<name>A0A914EAT1_9BILA</name>
<accession>A0A914EAT1</accession>
<dbReference type="WBParaSite" id="ACRNAN_scaffold6868.g14865.t1">
    <property type="protein sequence ID" value="ACRNAN_scaffold6868.g14865.t1"/>
    <property type="gene ID" value="ACRNAN_scaffold6868.g14865"/>
</dbReference>
<keyword evidence="1" id="KW-1185">Reference proteome</keyword>
<protein>
    <submittedName>
        <fullName evidence="2">Uncharacterized protein</fullName>
    </submittedName>
</protein>
<evidence type="ECO:0000313" key="2">
    <source>
        <dbReference type="WBParaSite" id="ACRNAN_scaffold6868.g14865.t1"/>
    </source>
</evidence>
<proteinExistence type="predicted"/>
<organism evidence="1 2">
    <name type="scientific">Acrobeloides nanus</name>
    <dbReference type="NCBI Taxonomy" id="290746"/>
    <lineage>
        <taxon>Eukaryota</taxon>
        <taxon>Metazoa</taxon>
        <taxon>Ecdysozoa</taxon>
        <taxon>Nematoda</taxon>
        <taxon>Chromadorea</taxon>
        <taxon>Rhabditida</taxon>
        <taxon>Tylenchina</taxon>
        <taxon>Cephalobomorpha</taxon>
        <taxon>Cephaloboidea</taxon>
        <taxon>Cephalobidae</taxon>
        <taxon>Acrobeloides</taxon>
    </lineage>
</organism>